<dbReference type="Pfam" id="PF06054">
    <property type="entry name" value="CoiA_nuc"/>
    <property type="match status" value="1"/>
</dbReference>
<dbReference type="Proteomes" id="UP000604765">
    <property type="component" value="Unassembled WGS sequence"/>
</dbReference>
<dbReference type="InterPro" id="IPR021176">
    <property type="entry name" value="Competence-induced_CoiA"/>
</dbReference>
<sequence>MLIAMINENLISANSVVHENTTKMVFVCPCCRSTVILKRGKYRIAHFSHQANATCVGFSENESEAHLKGKLTFKRQVREMGYRVEIEVVMPSIEQRADVFLPDEQFVIEYQCSPISFDEINRRTRNYRHLGNQVIWILGGRHRSRALTSEAVAKFARFQAHLGFYIVFYEASAKQFWLYDHIQEIAGKLNWQSQTFNSLAEILAFIKTSGQLSDGQSLNSVGRSALLQQLRRIQQSNILKSPTYREMVTACYRFGRLFVGCPMICHGKQAGGLPIFKQTILCWKVWLVLEIFETGLMQLSNRHLNDLFVQSVNRFGRQMVQVNNYVRFYQIEFLNFINGLRSQGYLRHTVNGVQIIRRPEWFGSYDQKRQFIMTAARLM</sequence>
<evidence type="ECO:0000313" key="3">
    <source>
        <dbReference type="EMBL" id="GHP14985.1"/>
    </source>
</evidence>
<name>A0ABQ3W2D4_9LACO</name>
<protein>
    <submittedName>
        <fullName evidence="3">Competence protein</fullName>
    </submittedName>
</protein>
<gene>
    <name evidence="3" type="ORF">YK48G_24100</name>
</gene>
<comment type="caution">
    <text evidence="3">The sequence shown here is derived from an EMBL/GenBank/DDBJ whole genome shotgun (WGS) entry which is preliminary data.</text>
</comment>
<dbReference type="PIRSF" id="PIRSF007487">
    <property type="entry name" value="Competence-induced_CoiA_bac"/>
    <property type="match status" value="1"/>
</dbReference>
<dbReference type="InterPro" id="IPR010330">
    <property type="entry name" value="CoiA_nuc"/>
</dbReference>
<proteinExistence type="predicted"/>
<dbReference type="Pfam" id="PF25164">
    <property type="entry name" value="CoiA_N"/>
    <property type="match status" value="1"/>
</dbReference>
<reference evidence="3 4" key="1">
    <citation type="journal article" date="2021" name="Int. J. Syst. Evol. Microbiol.">
        <title>Lentilactobacillus fungorum sp. nov., isolated from spent mushroom substrates.</title>
        <authorList>
            <person name="Tohno M."/>
            <person name="Tanizawa Y."/>
            <person name="Kojima Y."/>
            <person name="Sakamoto M."/>
            <person name="Ohkuma M."/>
            <person name="Kobayashi H."/>
        </authorList>
    </citation>
    <scope>NUCLEOTIDE SEQUENCE [LARGE SCALE GENOMIC DNA]</scope>
    <source>
        <strain evidence="3 4">YK48G</strain>
    </source>
</reference>
<dbReference type="RefSeq" id="WP_203630963.1">
    <property type="nucleotide sequence ID" value="NZ_BNJR01000019.1"/>
</dbReference>
<dbReference type="InterPro" id="IPR057253">
    <property type="entry name" value="CoiA-like_N"/>
</dbReference>
<feature type="domain" description="Competence protein CoiA-like N-terminal" evidence="2">
    <location>
        <begin position="19"/>
        <end position="55"/>
    </location>
</feature>
<evidence type="ECO:0000259" key="1">
    <source>
        <dbReference type="Pfam" id="PF06054"/>
    </source>
</evidence>
<accession>A0ABQ3W2D4</accession>
<evidence type="ECO:0000313" key="4">
    <source>
        <dbReference type="Proteomes" id="UP000604765"/>
    </source>
</evidence>
<dbReference type="EMBL" id="BNJR01000019">
    <property type="protein sequence ID" value="GHP14985.1"/>
    <property type="molecule type" value="Genomic_DNA"/>
</dbReference>
<feature type="domain" description="Competence protein CoiA nuclease-like" evidence="1">
    <location>
        <begin position="62"/>
        <end position="200"/>
    </location>
</feature>
<organism evidence="3 4">
    <name type="scientific">Lentilactobacillus fungorum</name>
    <dbReference type="NCBI Taxonomy" id="2201250"/>
    <lineage>
        <taxon>Bacteria</taxon>
        <taxon>Bacillati</taxon>
        <taxon>Bacillota</taxon>
        <taxon>Bacilli</taxon>
        <taxon>Lactobacillales</taxon>
        <taxon>Lactobacillaceae</taxon>
        <taxon>Lentilactobacillus</taxon>
    </lineage>
</organism>
<evidence type="ECO:0000259" key="2">
    <source>
        <dbReference type="Pfam" id="PF25164"/>
    </source>
</evidence>
<keyword evidence="4" id="KW-1185">Reference proteome</keyword>